<evidence type="ECO:0000313" key="5">
    <source>
        <dbReference type="EMBL" id="MFN0293806.1"/>
    </source>
</evidence>
<dbReference type="RefSeq" id="WP_138729467.1">
    <property type="nucleotide sequence ID" value="NZ_SRMP02000052.1"/>
</dbReference>
<dbReference type="PANTHER" id="PTHR43280:SF32">
    <property type="entry name" value="TRANSCRIPTIONAL REGULATORY PROTEIN"/>
    <property type="match status" value="1"/>
</dbReference>
<dbReference type="InterPro" id="IPR018060">
    <property type="entry name" value="HTH_AraC"/>
</dbReference>
<evidence type="ECO:0000256" key="3">
    <source>
        <dbReference type="ARBA" id="ARBA00023163"/>
    </source>
</evidence>
<name>A0ABW9JNH7_9SPHI</name>
<evidence type="ECO:0000313" key="6">
    <source>
        <dbReference type="Proteomes" id="UP001517367"/>
    </source>
</evidence>
<keyword evidence="1" id="KW-0805">Transcription regulation</keyword>
<dbReference type="SUPFAM" id="SSF46689">
    <property type="entry name" value="Homeodomain-like"/>
    <property type="match status" value="1"/>
</dbReference>
<reference evidence="5 6" key="1">
    <citation type="submission" date="2024-12" db="EMBL/GenBank/DDBJ databases">
        <authorList>
            <person name="Hu S."/>
        </authorList>
    </citation>
    <scope>NUCLEOTIDE SEQUENCE [LARGE SCALE GENOMIC DNA]</scope>
    <source>
        <strain evidence="5 6">P-25</strain>
    </source>
</reference>
<keyword evidence="3" id="KW-0804">Transcription</keyword>
<evidence type="ECO:0000256" key="2">
    <source>
        <dbReference type="ARBA" id="ARBA00023125"/>
    </source>
</evidence>
<protein>
    <submittedName>
        <fullName evidence="5">Helix-turn-helix domain-containing protein</fullName>
    </submittedName>
</protein>
<dbReference type="EMBL" id="SRMP02000052">
    <property type="protein sequence ID" value="MFN0293806.1"/>
    <property type="molecule type" value="Genomic_DNA"/>
</dbReference>
<dbReference type="Proteomes" id="UP001517367">
    <property type="component" value="Unassembled WGS sequence"/>
</dbReference>
<dbReference type="SMART" id="SM00342">
    <property type="entry name" value="HTH_ARAC"/>
    <property type="match status" value="1"/>
</dbReference>
<dbReference type="PANTHER" id="PTHR43280">
    <property type="entry name" value="ARAC-FAMILY TRANSCRIPTIONAL REGULATOR"/>
    <property type="match status" value="1"/>
</dbReference>
<gene>
    <name evidence="5" type="ORF">E5L68_020695</name>
</gene>
<comment type="caution">
    <text evidence="5">The sequence shown here is derived from an EMBL/GenBank/DDBJ whole genome shotgun (WGS) entry which is preliminary data.</text>
</comment>
<feature type="domain" description="HTH araC/xylS-type" evidence="4">
    <location>
        <begin position="230"/>
        <end position="309"/>
    </location>
</feature>
<dbReference type="InterPro" id="IPR020449">
    <property type="entry name" value="Tscrpt_reg_AraC-type_HTH"/>
</dbReference>
<dbReference type="PRINTS" id="PR00032">
    <property type="entry name" value="HTHARAC"/>
</dbReference>
<evidence type="ECO:0000259" key="4">
    <source>
        <dbReference type="PROSITE" id="PS01124"/>
    </source>
</evidence>
<dbReference type="Pfam" id="PF12833">
    <property type="entry name" value="HTH_18"/>
    <property type="match status" value="1"/>
</dbReference>
<keyword evidence="6" id="KW-1185">Reference proteome</keyword>
<proteinExistence type="predicted"/>
<keyword evidence="2" id="KW-0238">DNA-binding</keyword>
<dbReference type="PROSITE" id="PS01124">
    <property type="entry name" value="HTH_ARAC_FAMILY_2"/>
    <property type="match status" value="1"/>
</dbReference>
<accession>A0ABW9JNH7</accession>
<sequence length="309" mass="35690">MEAITIKAFYSEIFKETCVDLAQFLNDSLSKDIGHFNVFNIADMCRNHKGKAEMPYNRRTYYKVSLIAGENLVEYAGKTIEIKAYGLLFATPKIPYRYTPITAQQEGHFCVFTKDFVPISKIGLDIDSLQVFSNQSDFVFEITTAQYETVKQIFAKMQLEMTTDYEYKYELLRNYLMELIHYGQKLKPILPKANVVTAASRIATLFIELLERQFPIENVTQILRLKTPFDYANTLNIHVNHLNKVLKESLGKTTSQIITSRINQEAKTLLKQTNWNISEIAFSLGFEEVAHFSNFFKKFNGQSPLVYRA</sequence>
<organism evidence="5 6">
    <name type="scientific">Pedobacter helvus</name>
    <dbReference type="NCBI Taxonomy" id="2563444"/>
    <lineage>
        <taxon>Bacteria</taxon>
        <taxon>Pseudomonadati</taxon>
        <taxon>Bacteroidota</taxon>
        <taxon>Sphingobacteriia</taxon>
        <taxon>Sphingobacteriales</taxon>
        <taxon>Sphingobacteriaceae</taxon>
        <taxon>Pedobacter</taxon>
    </lineage>
</organism>
<dbReference type="Gene3D" id="1.10.10.60">
    <property type="entry name" value="Homeodomain-like"/>
    <property type="match status" value="1"/>
</dbReference>
<evidence type="ECO:0000256" key="1">
    <source>
        <dbReference type="ARBA" id="ARBA00023015"/>
    </source>
</evidence>
<dbReference type="InterPro" id="IPR009057">
    <property type="entry name" value="Homeodomain-like_sf"/>
</dbReference>